<organism evidence="3 4">
    <name type="scientific">Ridgeia piscesae</name>
    <name type="common">Tubeworm</name>
    <dbReference type="NCBI Taxonomy" id="27915"/>
    <lineage>
        <taxon>Eukaryota</taxon>
        <taxon>Metazoa</taxon>
        <taxon>Spiralia</taxon>
        <taxon>Lophotrochozoa</taxon>
        <taxon>Annelida</taxon>
        <taxon>Polychaeta</taxon>
        <taxon>Sedentaria</taxon>
        <taxon>Canalipalpata</taxon>
        <taxon>Sabellida</taxon>
        <taxon>Siboglinidae</taxon>
        <taxon>Ridgeia</taxon>
    </lineage>
</organism>
<dbReference type="GO" id="GO:0046854">
    <property type="term" value="P:phosphatidylinositol phosphate biosynthetic process"/>
    <property type="evidence" value="ECO:0007669"/>
    <property type="project" value="InterPro"/>
</dbReference>
<dbReference type="InterPro" id="IPR045495">
    <property type="entry name" value="PI4K_N"/>
</dbReference>
<dbReference type="GO" id="GO:0048015">
    <property type="term" value="P:phosphatidylinositol-mediated signaling"/>
    <property type="evidence" value="ECO:0007669"/>
    <property type="project" value="TreeGrafter"/>
</dbReference>
<dbReference type="AlphaFoldDB" id="A0AAD9KSW6"/>
<sequence length="1125" mass="126043">MDAGVTSQLRTDVQALVTRMYQDGQTTLQKEPAVSQKTDRHTATRLAYTIQSNVACMQLLLWAVQDESEAESLCNRLTEKIKANHECKVLIAQQPLLLAVLETLGRLAEGFPIVGASVVASLRDFLVDPSPMLNKLHRYMTAEQTAKGGTLSITVSTEDNKTYSQVTTDQPKSKLVIIFENLRDGAIENICRALKAHLQVDKECVQAFLASLSNRLYTAEMGDRESTLTSVNTILTVGHIAVTLKDTEKTLESVLQIFHQRFCSPPSALDVLIIDQLACMIIAGCPAVHQEVMSMFNMISIESSSAYNKTSNDKLHGFRHVSLAVINAFANIAANVEGESEMHELLVRLLELFVQLGLEGKRASEKTPATLKASSSAGNLGVLIPVIAVLIRRLPPITDPKPRLQKLFRDFWLYCVVMGFAVEESGLWPEEWFEGVCEISVKSPRLILREHLSSELQYTSALKDDSVAPNEVNELRTALLTLLESPPEVIPIVNKLNFAQCTYLLSVYKLETLRITQSSCVDTFHGLFLYLENNMIIKDKAGMWQCIAAVTSKVFKIFLNKKAEMPKVKEHDEELEMHAQFFLVKFNHIYKRIRRVADKYLAALVDRFPQLLWSGTVLKTMLDILQLLSQSLDMDPNEEAPEFDVPGTEYKLRVMDNMADRESTVKDFVARSIGILQESMRWAPSTTRSHIMQYLLQMDTMQGGLHRHHSGLAIATESVLNYAGFSRQSNAAGGITLDHTSRYDNIDSSSFMASLSMRSRYLGEVEGMKVVFSSGQDSLASLLVRQLTQAAENRDDNKFKQAMFRVTALLISTQGVNRQLLHSLCWAPIQYFVAGSLEAAVRCWEWLLAARSDVSAQFMQENSASWQMTVDSRLGLFAIDSQQMSPLVYSQTESPQPTPPSVLPHHIWTRFLCERMEVAKYSSREQVEVFVSMLQKSLTVNVGKPHNIMSRHVTAVGTRFRLLSMGMSLLQGDVLPNTTAKSVLRERIYSTTLDYFSVAPMCPTQKGADLCDDIMALIKFWHSMHSDKKYLRPENITVTDTHSDVASHMTAAAQHADYHSGLTGDTGNLTGSMRSTQQTTGWMNTLSNKSTYSKKSSSVNRRTHGGNTGFVKDYIRKRTLILFLW</sequence>
<keyword evidence="4" id="KW-1185">Reference proteome</keyword>
<gene>
    <name evidence="3" type="ORF">NP493_644g02033</name>
</gene>
<dbReference type="GO" id="GO:0005886">
    <property type="term" value="C:plasma membrane"/>
    <property type="evidence" value="ECO:0007669"/>
    <property type="project" value="TreeGrafter"/>
</dbReference>
<dbReference type="Proteomes" id="UP001209878">
    <property type="component" value="Unassembled WGS sequence"/>
</dbReference>
<dbReference type="GO" id="GO:0004430">
    <property type="term" value="F:1-phosphatidylinositol 4-kinase activity"/>
    <property type="evidence" value="ECO:0007669"/>
    <property type="project" value="TreeGrafter"/>
</dbReference>
<evidence type="ECO:0000256" key="1">
    <source>
        <dbReference type="ARBA" id="ARBA00006209"/>
    </source>
</evidence>
<reference evidence="3" key="1">
    <citation type="journal article" date="2023" name="Mol. Biol. Evol.">
        <title>Third-Generation Sequencing Reveals the Adaptive Role of the Epigenome in Three Deep-Sea Polychaetes.</title>
        <authorList>
            <person name="Perez M."/>
            <person name="Aroh O."/>
            <person name="Sun Y."/>
            <person name="Lan Y."/>
            <person name="Juniper S.K."/>
            <person name="Young C.R."/>
            <person name="Angers B."/>
            <person name="Qian P.Y."/>
        </authorList>
    </citation>
    <scope>NUCLEOTIDE SEQUENCE</scope>
    <source>
        <strain evidence="3">R07B-5</strain>
    </source>
</reference>
<accession>A0AAD9KSW6</accession>
<proteinExistence type="inferred from homology"/>
<feature type="domain" description="PI4-kinase N-terminal" evidence="2">
    <location>
        <begin position="104"/>
        <end position="774"/>
    </location>
</feature>
<evidence type="ECO:0000313" key="4">
    <source>
        <dbReference type="Proteomes" id="UP001209878"/>
    </source>
</evidence>
<feature type="domain" description="PI4-kinase N-terminal" evidence="2">
    <location>
        <begin position="788"/>
        <end position="1036"/>
    </location>
</feature>
<evidence type="ECO:0000313" key="3">
    <source>
        <dbReference type="EMBL" id="KAK2176702.1"/>
    </source>
</evidence>
<protein>
    <recommendedName>
        <fullName evidence="2">PI4-kinase N-terminal domain-containing protein</fullName>
    </recommendedName>
</protein>
<comment type="similarity">
    <text evidence="1">Belongs to the PI3/PI4-kinase family. Type III PI4K subfamily.</text>
</comment>
<dbReference type="EMBL" id="JAODUO010000644">
    <property type="protein sequence ID" value="KAK2176702.1"/>
    <property type="molecule type" value="Genomic_DNA"/>
</dbReference>
<comment type="caution">
    <text evidence="3">The sequence shown here is derived from an EMBL/GenBank/DDBJ whole genome shotgun (WGS) entry which is preliminary data.</text>
</comment>
<dbReference type="PANTHER" id="PTHR10048:SF15">
    <property type="entry name" value="PHOSPHATIDYLINOSITOL 4-KINASE ALPHA"/>
    <property type="match status" value="1"/>
</dbReference>
<dbReference type="PANTHER" id="PTHR10048">
    <property type="entry name" value="PHOSPHATIDYLINOSITOL KINASE"/>
    <property type="match status" value="1"/>
</dbReference>
<dbReference type="Pfam" id="PF19274">
    <property type="entry name" value="PI4K_N"/>
    <property type="match status" value="2"/>
</dbReference>
<dbReference type="InterPro" id="IPR015433">
    <property type="entry name" value="PI3/4_kinase"/>
</dbReference>
<name>A0AAD9KSW6_RIDPI</name>
<dbReference type="GO" id="GO:0005737">
    <property type="term" value="C:cytoplasm"/>
    <property type="evidence" value="ECO:0007669"/>
    <property type="project" value="TreeGrafter"/>
</dbReference>
<evidence type="ECO:0000259" key="2">
    <source>
        <dbReference type="Pfam" id="PF19274"/>
    </source>
</evidence>